<protein>
    <recommendedName>
        <fullName evidence="1">F-box domain-containing protein</fullName>
    </recommendedName>
</protein>
<dbReference type="InterPro" id="IPR001810">
    <property type="entry name" value="F-box_dom"/>
</dbReference>
<dbReference type="Proteomes" id="UP001497457">
    <property type="component" value="Chromosome 28b"/>
</dbReference>
<evidence type="ECO:0000313" key="2">
    <source>
        <dbReference type="EMBL" id="CAL5012310.1"/>
    </source>
</evidence>
<reference evidence="3" key="1">
    <citation type="submission" date="2024-06" db="EMBL/GenBank/DDBJ databases">
        <authorList>
            <person name="Ryan C."/>
        </authorList>
    </citation>
    <scope>NUCLEOTIDE SEQUENCE [LARGE SCALE GENOMIC DNA]</scope>
</reference>
<sequence length="390" mass="42786">MVRGGRRPSSPAPEPNPSLEVEDLLGQHLLRLPPRPSSLPRASLVCKQWRRLLSDPHFLRRFRGRQAKPPLLGFFSHDFDGCKIEFTPALDPPDRVPPALFFLALDGAKSVVLGCRHGRVLAVDWACIHILIWDPASGDRLPVVIPPVFDYMPHTINGAIVCAAGNEGHAHGDCSSNPFQVIMVGSSWEGVYASVYSSAADAWGNLVSALWPSPIPPGDPIHPFFSNDCPSTLVGNCVYWLLIGWSASILEFDLGAQSLAIIEAPPNVYQVHAVVNRESQFLFTSADGGELGFLVFSVPRFSAQLWKRDGIAGWVLGNTIELSNLLSLTPSVDTAPPKIVGFFEGDNAIITRTYDGVFMVYLEPLLFKKLSERMAHYLYHPFASFYPGGT</sequence>
<proteinExistence type="predicted"/>
<evidence type="ECO:0000259" key="1">
    <source>
        <dbReference type="Pfam" id="PF00646"/>
    </source>
</evidence>
<dbReference type="AlphaFoldDB" id="A0ABC9C0Y2"/>
<dbReference type="SUPFAM" id="SSF81383">
    <property type="entry name" value="F-box domain"/>
    <property type="match status" value="1"/>
</dbReference>
<gene>
    <name evidence="2" type="ORF">URODEC1_LOCUS70821</name>
</gene>
<dbReference type="InterPro" id="IPR036047">
    <property type="entry name" value="F-box-like_dom_sf"/>
</dbReference>
<reference evidence="2 3" key="2">
    <citation type="submission" date="2024-10" db="EMBL/GenBank/DDBJ databases">
        <authorList>
            <person name="Ryan C."/>
        </authorList>
    </citation>
    <scope>NUCLEOTIDE SEQUENCE [LARGE SCALE GENOMIC DNA]</scope>
</reference>
<dbReference type="PANTHER" id="PTHR32133:SF271">
    <property type="entry name" value="F-BOX DOMAIN-CONTAINING PROTEIN"/>
    <property type="match status" value="1"/>
</dbReference>
<dbReference type="Gene3D" id="1.20.1280.50">
    <property type="match status" value="1"/>
</dbReference>
<accession>A0ABC9C0Y2</accession>
<dbReference type="PANTHER" id="PTHR32133">
    <property type="entry name" value="OS07G0120400 PROTEIN"/>
    <property type="match status" value="1"/>
</dbReference>
<name>A0ABC9C0Y2_9POAL</name>
<organism evidence="2 3">
    <name type="scientific">Urochloa decumbens</name>
    <dbReference type="NCBI Taxonomy" id="240449"/>
    <lineage>
        <taxon>Eukaryota</taxon>
        <taxon>Viridiplantae</taxon>
        <taxon>Streptophyta</taxon>
        <taxon>Embryophyta</taxon>
        <taxon>Tracheophyta</taxon>
        <taxon>Spermatophyta</taxon>
        <taxon>Magnoliopsida</taxon>
        <taxon>Liliopsida</taxon>
        <taxon>Poales</taxon>
        <taxon>Poaceae</taxon>
        <taxon>PACMAD clade</taxon>
        <taxon>Panicoideae</taxon>
        <taxon>Panicodae</taxon>
        <taxon>Paniceae</taxon>
        <taxon>Melinidinae</taxon>
        <taxon>Urochloa</taxon>
    </lineage>
</organism>
<keyword evidence="3" id="KW-1185">Reference proteome</keyword>
<dbReference type="EMBL" id="OZ075138">
    <property type="protein sequence ID" value="CAL5012310.1"/>
    <property type="molecule type" value="Genomic_DNA"/>
</dbReference>
<evidence type="ECO:0000313" key="3">
    <source>
        <dbReference type="Proteomes" id="UP001497457"/>
    </source>
</evidence>
<dbReference type="Pfam" id="PF00646">
    <property type="entry name" value="F-box"/>
    <property type="match status" value="1"/>
</dbReference>
<feature type="domain" description="F-box" evidence="1">
    <location>
        <begin position="36"/>
        <end position="60"/>
    </location>
</feature>